<sequence>MNFFKSDLIIEHASMRQCCMETKLDETGCGGPNDLGCLFDDSREEEMQNMTVIQTCKTVRSKSKLSCYTCHPRMRAAGDWESQNVLSK</sequence>
<dbReference type="EMBL" id="JARQWQ010000048">
    <property type="protein sequence ID" value="KAK2557674.1"/>
    <property type="molecule type" value="Genomic_DNA"/>
</dbReference>
<keyword evidence="2" id="KW-1185">Reference proteome</keyword>
<comment type="caution">
    <text evidence="1">The sequence shown here is derived from an EMBL/GenBank/DDBJ whole genome shotgun (WGS) entry which is preliminary data.</text>
</comment>
<reference evidence="1" key="1">
    <citation type="journal article" date="2023" name="G3 (Bethesda)">
        <title>Whole genome assembly and annotation of the endangered Caribbean coral Acropora cervicornis.</title>
        <authorList>
            <person name="Selwyn J.D."/>
            <person name="Vollmer S.V."/>
        </authorList>
    </citation>
    <scope>NUCLEOTIDE SEQUENCE</scope>
    <source>
        <strain evidence="1">K2</strain>
    </source>
</reference>
<gene>
    <name evidence="1" type="ORF">P5673_020035</name>
</gene>
<organism evidence="1 2">
    <name type="scientific">Acropora cervicornis</name>
    <name type="common">Staghorn coral</name>
    <dbReference type="NCBI Taxonomy" id="6130"/>
    <lineage>
        <taxon>Eukaryota</taxon>
        <taxon>Metazoa</taxon>
        <taxon>Cnidaria</taxon>
        <taxon>Anthozoa</taxon>
        <taxon>Hexacorallia</taxon>
        <taxon>Scleractinia</taxon>
        <taxon>Astrocoeniina</taxon>
        <taxon>Acroporidae</taxon>
        <taxon>Acropora</taxon>
    </lineage>
</organism>
<proteinExistence type="predicted"/>
<reference evidence="1" key="2">
    <citation type="journal article" date="2023" name="Science">
        <title>Genomic signatures of disease resistance in endangered staghorn corals.</title>
        <authorList>
            <person name="Vollmer S.V."/>
            <person name="Selwyn J.D."/>
            <person name="Despard B.A."/>
            <person name="Roesel C.L."/>
        </authorList>
    </citation>
    <scope>NUCLEOTIDE SEQUENCE</scope>
    <source>
        <strain evidence="1">K2</strain>
    </source>
</reference>
<evidence type="ECO:0000313" key="2">
    <source>
        <dbReference type="Proteomes" id="UP001249851"/>
    </source>
</evidence>
<dbReference type="AlphaFoldDB" id="A0AAD9V1C1"/>
<name>A0AAD9V1C1_ACRCE</name>
<dbReference type="Proteomes" id="UP001249851">
    <property type="component" value="Unassembled WGS sequence"/>
</dbReference>
<accession>A0AAD9V1C1</accession>
<evidence type="ECO:0000313" key="1">
    <source>
        <dbReference type="EMBL" id="KAK2557674.1"/>
    </source>
</evidence>
<protein>
    <submittedName>
        <fullName evidence="1">Uncharacterized protein</fullName>
    </submittedName>
</protein>